<comment type="caution">
    <text evidence="7">The sequence shown here is derived from an EMBL/GenBank/DDBJ whole genome shotgun (WGS) entry which is preliminary data.</text>
</comment>
<organism evidence="7 8">
    <name type="scientific">Steroidobacter gossypii</name>
    <dbReference type="NCBI Taxonomy" id="2805490"/>
    <lineage>
        <taxon>Bacteria</taxon>
        <taxon>Pseudomonadati</taxon>
        <taxon>Pseudomonadota</taxon>
        <taxon>Gammaproteobacteria</taxon>
        <taxon>Steroidobacterales</taxon>
        <taxon>Steroidobacteraceae</taxon>
        <taxon>Steroidobacter</taxon>
    </lineage>
</organism>
<name>A0ABS1X3P1_9GAMM</name>
<feature type="compositionally biased region" description="Low complexity" evidence="5">
    <location>
        <begin position="1"/>
        <end position="14"/>
    </location>
</feature>
<dbReference type="SUPFAM" id="SSF53850">
    <property type="entry name" value="Periplasmic binding protein-like II"/>
    <property type="match status" value="1"/>
</dbReference>
<evidence type="ECO:0000256" key="3">
    <source>
        <dbReference type="ARBA" id="ARBA00023125"/>
    </source>
</evidence>
<dbReference type="SUPFAM" id="SSF46785">
    <property type="entry name" value="Winged helix' DNA-binding domain"/>
    <property type="match status" value="1"/>
</dbReference>
<comment type="similarity">
    <text evidence="1">Belongs to the LysR transcriptional regulatory family.</text>
</comment>
<dbReference type="Pfam" id="PF03466">
    <property type="entry name" value="LysR_substrate"/>
    <property type="match status" value="1"/>
</dbReference>
<evidence type="ECO:0000256" key="5">
    <source>
        <dbReference type="SAM" id="MobiDB-lite"/>
    </source>
</evidence>
<accession>A0ABS1X3P1</accession>
<dbReference type="PANTHER" id="PTHR30537:SF5">
    <property type="entry name" value="HTH-TYPE TRANSCRIPTIONAL ACTIVATOR TTDR-RELATED"/>
    <property type="match status" value="1"/>
</dbReference>
<dbReference type="Gene3D" id="3.40.190.290">
    <property type="match status" value="1"/>
</dbReference>
<evidence type="ECO:0000259" key="6">
    <source>
        <dbReference type="PROSITE" id="PS50931"/>
    </source>
</evidence>
<dbReference type="InterPro" id="IPR058163">
    <property type="entry name" value="LysR-type_TF_proteobact-type"/>
</dbReference>
<dbReference type="InterPro" id="IPR036388">
    <property type="entry name" value="WH-like_DNA-bd_sf"/>
</dbReference>
<dbReference type="Gene3D" id="1.10.10.10">
    <property type="entry name" value="Winged helix-like DNA-binding domain superfamily/Winged helix DNA-binding domain"/>
    <property type="match status" value="1"/>
</dbReference>
<dbReference type="InterPro" id="IPR005119">
    <property type="entry name" value="LysR_subst-bd"/>
</dbReference>
<dbReference type="PROSITE" id="PS50931">
    <property type="entry name" value="HTH_LYSR"/>
    <property type="match status" value="1"/>
</dbReference>
<feature type="domain" description="HTH lysR-type" evidence="6">
    <location>
        <begin position="87"/>
        <end position="144"/>
    </location>
</feature>
<evidence type="ECO:0000313" key="7">
    <source>
        <dbReference type="EMBL" id="MBM0107843.1"/>
    </source>
</evidence>
<evidence type="ECO:0000256" key="2">
    <source>
        <dbReference type="ARBA" id="ARBA00023015"/>
    </source>
</evidence>
<dbReference type="EMBL" id="JAEVLS010000006">
    <property type="protein sequence ID" value="MBM0107843.1"/>
    <property type="molecule type" value="Genomic_DNA"/>
</dbReference>
<keyword evidence="4" id="KW-0804">Transcription</keyword>
<dbReference type="Proteomes" id="UP000661077">
    <property type="component" value="Unassembled WGS sequence"/>
</dbReference>
<keyword evidence="3" id="KW-0238">DNA-binding</keyword>
<keyword evidence="2" id="KW-0805">Transcription regulation</keyword>
<sequence length="393" mass="43403">MPTTELSSLSSSNSAAHTAADRRLQSRDTPAEAVRAQLVTALEPPSGECGWRNRECSRRIIGVSYPIWFVADLNCVDLCVQWTTTVDLTTALRAFIRTVERGSVTAAARDLGVSQPAITKHLRNLEREVGARLIERSARAVRPTSLGQTFYEATRTGLMTIDAALECVRRDMREVEGLLRVHAPTCIGAKHLHPIVLEFQRKHPSVSVDLVLEDRTVDLVYDNFDIGVKYGRPEGKDIVIRRLGAIRRILVASPDFLAKVGPIESIDRLNEVRVTTTAAVASAQRTLTLTHRDGAVIDAKVKEVLRTNNPQVITNTLLGGHAAGPVQQLLVLEELAAGKLVRILPEYEVKSNDVFWAYPSVRFMRPAVRAFTDFVIPMLRATEGVVVDASHHE</sequence>
<dbReference type="InterPro" id="IPR036390">
    <property type="entry name" value="WH_DNA-bd_sf"/>
</dbReference>
<protein>
    <submittedName>
        <fullName evidence="7">LysR family transcriptional regulator</fullName>
    </submittedName>
</protein>
<dbReference type="PANTHER" id="PTHR30537">
    <property type="entry name" value="HTH-TYPE TRANSCRIPTIONAL REGULATOR"/>
    <property type="match status" value="1"/>
</dbReference>
<gene>
    <name evidence="7" type="ORF">JM946_24170</name>
</gene>
<evidence type="ECO:0000313" key="8">
    <source>
        <dbReference type="Proteomes" id="UP000661077"/>
    </source>
</evidence>
<feature type="region of interest" description="Disordered" evidence="5">
    <location>
        <begin position="1"/>
        <end position="29"/>
    </location>
</feature>
<dbReference type="Pfam" id="PF00126">
    <property type="entry name" value="HTH_1"/>
    <property type="match status" value="1"/>
</dbReference>
<evidence type="ECO:0000256" key="4">
    <source>
        <dbReference type="ARBA" id="ARBA00023163"/>
    </source>
</evidence>
<feature type="compositionally biased region" description="Basic and acidic residues" evidence="5">
    <location>
        <begin position="19"/>
        <end position="29"/>
    </location>
</feature>
<dbReference type="InterPro" id="IPR000847">
    <property type="entry name" value="LysR_HTH_N"/>
</dbReference>
<proteinExistence type="inferred from homology"/>
<evidence type="ECO:0000256" key="1">
    <source>
        <dbReference type="ARBA" id="ARBA00009437"/>
    </source>
</evidence>
<reference evidence="7 8" key="1">
    <citation type="journal article" date="2021" name="Int. J. Syst. Evol. Microbiol.">
        <title>Steroidobacter gossypii sp. nov., isolated from soil of cotton cropping field.</title>
        <authorList>
            <person name="Huang R."/>
            <person name="Yang S."/>
            <person name="Zhen C."/>
            <person name="Liu W."/>
        </authorList>
    </citation>
    <scope>NUCLEOTIDE SEQUENCE [LARGE SCALE GENOMIC DNA]</scope>
    <source>
        <strain evidence="7 8">S1-65</strain>
    </source>
</reference>
<dbReference type="PRINTS" id="PR00039">
    <property type="entry name" value="HTHLYSR"/>
</dbReference>
<dbReference type="CDD" id="cd08422">
    <property type="entry name" value="PBP2_CrgA_like"/>
    <property type="match status" value="1"/>
</dbReference>
<keyword evidence="8" id="KW-1185">Reference proteome</keyword>